<sequence length="469" mass="50846">MMDLRADKVQPGGGPGGIRFTVSRQGTPPEATPCAHNTVPDRGRKPAVSSKTESVAGRLRETNSTQAATCPWYCREFSASGLNVTAMRVLHTSDWHVGRTFHGRDLLADQTDVLTGLADVVAQERVDVVVVAGDLYDRAVPSAEAVETCVLVLRALRDAGAQIVVTSGNHDSAPRMGAFAEFAAAGGLHLRTRISSLHQPVLLTDEHGPVAFYGIPYLDPDLARRALGMAEGRGHAAVLTEAMRRVREDLGERAPGTRSVVVAHAFVTGGAGSDSERTIAVGGVEQVPGAVFDGVDYVALGHLHGPQVLAEHLRYSGSPLAYSFSEMTHRKSVWLVDLDASGLAGVRRRELPVPRGLATVTGEIDDLLADPAYAELEDRYLSVVLTDRVRPLDAMRRLHQRFPYAVHIDFRPSGEDDAPLRYVEAVRGRSDVEISHRFVDDCRGAEPNERERRLLDAAIESVRETEVQV</sequence>
<dbReference type="InterPro" id="IPR026843">
    <property type="entry name" value="SbcD_C"/>
</dbReference>
<feature type="domain" description="Nuclease SbcCD subunit D C-terminal" evidence="10">
    <location>
        <begin position="354"/>
        <end position="439"/>
    </location>
</feature>
<evidence type="ECO:0000256" key="7">
    <source>
        <dbReference type="RuleBase" id="RU363069"/>
    </source>
</evidence>
<feature type="region of interest" description="Disordered" evidence="8">
    <location>
        <begin position="1"/>
        <end position="58"/>
    </location>
</feature>
<dbReference type="PANTHER" id="PTHR30337">
    <property type="entry name" value="COMPONENT OF ATP-DEPENDENT DSDNA EXONUCLEASE"/>
    <property type="match status" value="1"/>
</dbReference>
<evidence type="ECO:0000259" key="10">
    <source>
        <dbReference type="Pfam" id="PF12320"/>
    </source>
</evidence>
<comment type="subunit">
    <text evidence="2 7">Heterodimer of SbcC and SbcD.</text>
</comment>
<dbReference type="Gene3D" id="3.60.21.10">
    <property type="match status" value="1"/>
</dbReference>
<evidence type="ECO:0000256" key="1">
    <source>
        <dbReference type="ARBA" id="ARBA00010555"/>
    </source>
</evidence>
<dbReference type="eggNOG" id="COG0420">
    <property type="taxonomic scope" value="Bacteria"/>
</dbReference>
<evidence type="ECO:0000256" key="3">
    <source>
        <dbReference type="ARBA" id="ARBA00013365"/>
    </source>
</evidence>
<dbReference type="PANTHER" id="PTHR30337:SF0">
    <property type="entry name" value="NUCLEASE SBCCD SUBUNIT D"/>
    <property type="match status" value="1"/>
</dbReference>
<accession>A0A1G9YN45</accession>
<dbReference type="InterPro" id="IPR050535">
    <property type="entry name" value="DNA_Repair-Maintenance_Comp"/>
</dbReference>
<comment type="similarity">
    <text evidence="1 7">Belongs to the SbcD family.</text>
</comment>
<keyword evidence="12" id="KW-1185">Reference proteome</keyword>
<name>A0A1G9YN45_ALLAB</name>
<keyword evidence="5 7" id="KW-0378">Hydrolase</keyword>
<proteinExistence type="inferred from homology"/>
<keyword evidence="4 7" id="KW-0540">Nuclease</keyword>
<dbReference type="InterPro" id="IPR041796">
    <property type="entry name" value="Mre11_N"/>
</dbReference>
<dbReference type="GO" id="GO:0004519">
    <property type="term" value="F:endonuclease activity"/>
    <property type="evidence" value="ECO:0007669"/>
    <property type="project" value="UniProtKB-KW"/>
</dbReference>
<protein>
    <recommendedName>
        <fullName evidence="3 7">Nuclease SbcCD subunit D</fullName>
    </recommendedName>
</protein>
<keyword evidence="7" id="KW-0233">DNA recombination</keyword>
<evidence type="ECO:0000256" key="8">
    <source>
        <dbReference type="SAM" id="MobiDB-lite"/>
    </source>
</evidence>
<dbReference type="InterPro" id="IPR029052">
    <property type="entry name" value="Metallo-depent_PP-like"/>
</dbReference>
<dbReference type="GO" id="GO:0008408">
    <property type="term" value="F:3'-5' exonuclease activity"/>
    <property type="evidence" value="ECO:0007669"/>
    <property type="project" value="InterPro"/>
</dbReference>
<evidence type="ECO:0000313" key="11">
    <source>
        <dbReference type="EMBL" id="SDN09961.1"/>
    </source>
</evidence>
<evidence type="ECO:0000256" key="2">
    <source>
        <dbReference type="ARBA" id="ARBA00011322"/>
    </source>
</evidence>
<reference evidence="11 12" key="1">
    <citation type="submission" date="2016-10" db="EMBL/GenBank/DDBJ databases">
        <authorList>
            <person name="de Groot N.N."/>
        </authorList>
    </citation>
    <scope>NUCLEOTIDE SEQUENCE [LARGE SCALE GENOMIC DNA]</scope>
    <source>
        <strain evidence="11 12">DSM 44149</strain>
    </source>
</reference>
<evidence type="ECO:0000259" key="9">
    <source>
        <dbReference type="Pfam" id="PF00149"/>
    </source>
</evidence>
<dbReference type="EMBL" id="LT629701">
    <property type="protein sequence ID" value="SDN09961.1"/>
    <property type="molecule type" value="Genomic_DNA"/>
</dbReference>
<dbReference type="AlphaFoldDB" id="A0A1G9YN45"/>
<dbReference type="InterPro" id="IPR004843">
    <property type="entry name" value="Calcineurin-like_PHP"/>
</dbReference>
<keyword evidence="7" id="KW-0235">DNA replication</keyword>
<dbReference type="STRING" id="211114.SAMN04489726_4910"/>
<dbReference type="GO" id="GO:0006260">
    <property type="term" value="P:DNA replication"/>
    <property type="evidence" value="ECO:0007669"/>
    <property type="project" value="UniProtKB-KW"/>
</dbReference>
<evidence type="ECO:0000256" key="6">
    <source>
        <dbReference type="ARBA" id="ARBA00022839"/>
    </source>
</evidence>
<gene>
    <name evidence="7" type="primary">sbcD</name>
    <name evidence="11" type="ORF">SAMN04489726_4910</name>
</gene>
<dbReference type="Pfam" id="PF00149">
    <property type="entry name" value="Metallophos"/>
    <property type="match status" value="1"/>
</dbReference>
<evidence type="ECO:0000313" key="12">
    <source>
        <dbReference type="Proteomes" id="UP000183376"/>
    </source>
</evidence>
<dbReference type="SUPFAM" id="SSF56300">
    <property type="entry name" value="Metallo-dependent phosphatases"/>
    <property type="match status" value="1"/>
</dbReference>
<organism evidence="11 12">
    <name type="scientific">Allokutzneria albata</name>
    <name type="common">Kibdelosporangium albatum</name>
    <dbReference type="NCBI Taxonomy" id="211114"/>
    <lineage>
        <taxon>Bacteria</taxon>
        <taxon>Bacillati</taxon>
        <taxon>Actinomycetota</taxon>
        <taxon>Actinomycetes</taxon>
        <taxon>Pseudonocardiales</taxon>
        <taxon>Pseudonocardiaceae</taxon>
        <taxon>Allokutzneria</taxon>
    </lineage>
</organism>
<dbReference type="NCBIfam" id="TIGR00619">
    <property type="entry name" value="sbcd"/>
    <property type="match status" value="1"/>
</dbReference>
<feature type="domain" description="Calcineurin-like phosphoesterase" evidence="9">
    <location>
        <begin position="87"/>
        <end position="306"/>
    </location>
</feature>
<evidence type="ECO:0000256" key="5">
    <source>
        <dbReference type="ARBA" id="ARBA00022801"/>
    </source>
</evidence>
<dbReference type="CDD" id="cd00840">
    <property type="entry name" value="MPP_Mre11_N"/>
    <property type="match status" value="1"/>
</dbReference>
<comment type="function">
    <text evidence="7">SbcCD cleaves DNA hairpin structures. These structures can inhibit DNA replication and are intermediates in certain DNA recombination reactions. The complex acts as a 3'-&gt;5' double strand exonuclease that can open hairpins. It also has a 5' single-strand endonuclease activity.</text>
</comment>
<dbReference type="Pfam" id="PF12320">
    <property type="entry name" value="SbcD_C"/>
    <property type="match status" value="1"/>
</dbReference>
<dbReference type="InterPro" id="IPR004593">
    <property type="entry name" value="SbcD"/>
</dbReference>
<dbReference type="GO" id="GO:0006310">
    <property type="term" value="P:DNA recombination"/>
    <property type="evidence" value="ECO:0007669"/>
    <property type="project" value="UniProtKB-KW"/>
</dbReference>
<evidence type="ECO:0000256" key="4">
    <source>
        <dbReference type="ARBA" id="ARBA00022722"/>
    </source>
</evidence>
<keyword evidence="6 7" id="KW-0269">Exonuclease</keyword>
<keyword evidence="7" id="KW-0255">Endonuclease</keyword>
<dbReference type="Proteomes" id="UP000183376">
    <property type="component" value="Chromosome I"/>
</dbReference>